<sequence>MLLAYFLLWVILKDSKKYFDKIFDHIDVWQIALKRIEFVLRLVSLANRINP</sequence>
<dbReference type="AlphaFoldDB" id="A0A0F9L6W1"/>
<accession>A0A0F9L6W1</accession>
<evidence type="ECO:0000313" key="1">
    <source>
        <dbReference type="EMBL" id="KKM90564.1"/>
    </source>
</evidence>
<dbReference type="EMBL" id="LAZR01006655">
    <property type="protein sequence ID" value="KKM90564.1"/>
    <property type="molecule type" value="Genomic_DNA"/>
</dbReference>
<reference evidence="1" key="1">
    <citation type="journal article" date="2015" name="Nature">
        <title>Complex archaea that bridge the gap between prokaryotes and eukaryotes.</title>
        <authorList>
            <person name="Spang A."/>
            <person name="Saw J.H."/>
            <person name="Jorgensen S.L."/>
            <person name="Zaremba-Niedzwiedzka K."/>
            <person name="Martijn J."/>
            <person name="Lind A.E."/>
            <person name="van Eijk R."/>
            <person name="Schleper C."/>
            <person name="Guy L."/>
            <person name="Ettema T.J."/>
        </authorList>
    </citation>
    <scope>NUCLEOTIDE SEQUENCE</scope>
</reference>
<organism evidence="1">
    <name type="scientific">marine sediment metagenome</name>
    <dbReference type="NCBI Taxonomy" id="412755"/>
    <lineage>
        <taxon>unclassified sequences</taxon>
        <taxon>metagenomes</taxon>
        <taxon>ecological metagenomes</taxon>
    </lineage>
</organism>
<name>A0A0F9L6W1_9ZZZZ</name>
<protein>
    <submittedName>
        <fullName evidence="1">Uncharacterized protein</fullName>
    </submittedName>
</protein>
<comment type="caution">
    <text evidence="1">The sequence shown here is derived from an EMBL/GenBank/DDBJ whole genome shotgun (WGS) entry which is preliminary data.</text>
</comment>
<proteinExistence type="predicted"/>
<gene>
    <name evidence="1" type="ORF">LCGC14_1237340</name>
</gene>